<dbReference type="CDD" id="cd06268">
    <property type="entry name" value="PBP1_ABC_transporter_LIVBP-like"/>
    <property type="match status" value="1"/>
</dbReference>
<feature type="transmembrane region" description="Helical" evidence="7">
    <location>
        <begin position="6"/>
        <end position="24"/>
    </location>
</feature>
<protein>
    <submittedName>
        <fullName evidence="9">ABC transporter substrate-binding protein</fullName>
    </submittedName>
</protein>
<keyword evidence="4" id="KW-0029">Amino-acid transport</keyword>
<feature type="domain" description="Leucine-binding protein" evidence="8">
    <location>
        <begin position="184"/>
        <end position="494"/>
    </location>
</feature>
<evidence type="ECO:0000256" key="3">
    <source>
        <dbReference type="ARBA" id="ARBA00022729"/>
    </source>
</evidence>
<comment type="similarity">
    <text evidence="1">Belongs to the leucine-binding protein family.</text>
</comment>
<proteinExistence type="inferred from homology"/>
<evidence type="ECO:0000313" key="10">
    <source>
        <dbReference type="Proteomes" id="UP001387447"/>
    </source>
</evidence>
<evidence type="ECO:0000313" key="9">
    <source>
        <dbReference type="EMBL" id="MEK9515109.1"/>
    </source>
</evidence>
<dbReference type="EMBL" id="JBBWYZ010000030">
    <property type="protein sequence ID" value="MEK9515109.1"/>
    <property type="molecule type" value="Genomic_DNA"/>
</dbReference>
<feature type="compositionally biased region" description="Low complexity" evidence="6">
    <location>
        <begin position="92"/>
        <end position="104"/>
    </location>
</feature>
<dbReference type="Pfam" id="PF13458">
    <property type="entry name" value="Peripla_BP_6"/>
    <property type="match status" value="1"/>
</dbReference>
<dbReference type="RefSeq" id="WP_315690308.1">
    <property type="nucleotide sequence ID" value="NZ_JBBWYZ010000030.1"/>
</dbReference>
<dbReference type="InterPro" id="IPR028081">
    <property type="entry name" value="Leu-bd"/>
</dbReference>
<dbReference type="PROSITE" id="PS50005">
    <property type="entry name" value="TPR"/>
    <property type="match status" value="1"/>
</dbReference>
<organism evidence="9 10">
    <name type="scientific">Limnospira fusiformis PMC 851.14</name>
    <dbReference type="NCBI Taxonomy" id="2219512"/>
    <lineage>
        <taxon>Bacteria</taxon>
        <taxon>Bacillati</taxon>
        <taxon>Cyanobacteriota</taxon>
        <taxon>Cyanophyceae</taxon>
        <taxon>Oscillatoriophycideae</taxon>
        <taxon>Oscillatoriales</taxon>
        <taxon>Sirenicapillariaceae</taxon>
        <taxon>Limnospira</taxon>
    </lineage>
</organism>
<dbReference type="PANTHER" id="PTHR30483:SF6">
    <property type="entry name" value="PERIPLASMIC BINDING PROTEIN OF ABC TRANSPORTER FOR NATURAL AMINO ACIDS"/>
    <property type="match status" value="1"/>
</dbReference>
<dbReference type="InterPro" id="IPR019734">
    <property type="entry name" value="TPR_rpt"/>
</dbReference>
<keyword evidence="7" id="KW-0812">Transmembrane</keyword>
<dbReference type="PRINTS" id="PR00337">
    <property type="entry name" value="LEUILEVALBP"/>
</dbReference>
<dbReference type="PANTHER" id="PTHR30483">
    <property type="entry name" value="LEUCINE-SPECIFIC-BINDING PROTEIN"/>
    <property type="match status" value="1"/>
</dbReference>
<reference evidence="9 10" key="1">
    <citation type="journal article" date="2024" name="Front. Microbiol.">
        <title>Transcriptomic insights into the dominance of two phototrophs throughout the water column of a tropical hypersaline-alkaline crater lake (Dziani Dzaha, Mayotte).</title>
        <authorList>
            <person name="Duperron S."/>
            <person name="Halary S."/>
            <person name="Bouly J.-P."/>
            <person name="Roussel T."/>
            <person name="Hugoni M."/>
            <person name="Bruto M."/>
            <person name="Oger P."/>
            <person name="Duval C."/>
            <person name="Woo A."/>
            <person name="Jezequiel D."/>
            <person name="Ader M."/>
            <person name="Leboulanger C."/>
            <person name="Agogue H."/>
            <person name="Grossi V."/>
            <person name="Trousselier M."/>
            <person name="Bernard C."/>
        </authorList>
    </citation>
    <scope>NUCLEOTIDE SEQUENCE [LARGE SCALE GENOMIC DNA]</scope>
    <source>
        <strain evidence="9 10">PMC 851.14</strain>
    </source>
</reference>
<accession>A0ABU9EUJ9</accession>
<dbReference type="InterPro" id="IPR028082">
    <property type="entry name" value="Peripla_BP_I"/>
</dbReference>
<keyword evidence="2" id="KW-0813">Transport</keyword>
<feature type="compositionally biased region" description="Polar residues" evidence="6">
    <location>
        <begin position="51"/>
        <end position="60"/>
    </location>
</feature>
<evidence type="ECO:0000256" key="6">
    <source>
        <dbReference type="SAM" id="MobiDB-lite"/>
    </source>
</evidence>
<evidence type="ECO:0000256" key="2">
    <source>
        <dbReference type="ARBA" id="ARBA00022448"/>
    </source>
</evidence>
<gene>
    <name evidence="9" type="ORF">AAEJ74_26660</name>
</gene>
<keyword evidence="10" id="KW-1185">Reference proteome</keyword>
<dbReference type="InterPro" id="IPR000709">
    <property type="entry name" value="Leu_Ile_Val-bd"/>
</dbReference>
<evidence type="ECO:0000256" key="5">
    <source>
        <dbReference type="PROSITE-ProRule" id="PRU00339"/>
    </source>
</evidence>
<dbReference type="Gene3D" id="1.25.40.10">
    <property type="entry name" value="Tetratricopeptide repeat domain"/>
    <property type="match status" value="1"/>
</dbReference>
<feature type="region of interest" description="Disordered" evidence="6">
    <location>
        <begin position="38"/>
        <end position="109"/>
    </location>
</feature>
<name>A0ABU9EUJ9_LIMFS</name>
<dbReference type="InterPro" id="IPR011990">
    <property type="entry name" value="TPR-like_helical_dom_sf"/>
</dbReference>
<evidence type="ECO:0000256" key="7">
    <source>
        <dbReference type="SAM" id="Phobius"/>
    </source>
</evidence>
<comment type="caution">
    <text evidence="9">The sequence shown here is derived from an EMBL/GenBank/DDBJ whole genome shotgun (WGS) entry which is preliminary data.</text>
</comment>
<dbReference type="Gene3D" id="3.40.50.2300">
    <property type="match status" value="2"/>
</dbReference>
<dbReference type="Proteomes" id="UP001387447">
    <property type="component" value="Unassembled WGS sequence"/>
</dbReference>
<keyword evidence="7" id="KW-0472">Membrane</keyword>
<evidence type="ECO:0000256" key="4">
    <source>
        <dbReference type="ARBA" id="ARBA00022970"/>
    </source>
</evidence>
<feature type="compositionally biased region" description="Basic and acidic residues" evidence="6">
    <location>
        <begin position="75"/>
        <end position="88"/>
    </location>
</feature>
<keyword evidence="7" id="KW-1133">Transmembrane helix</keyword>
<sequence>MPPIPIIVVSLAVLILGSGSYWLWSSRRQGLTYAVQSASTVAPDRVPELPTESSRSTNKPAPSDRTTTDTVEPPEPPRRDSSANREVDGSNTPVPTVQPVQQRQRFSKGEKALFSGIGNANRDRGIEAFQKGDYVQAADFFNRAIEADRNDPEPLIYYNNALANQKANRFTLAVVVPIDNRLTSAQEMLRGVAQAQHNFNQSGGLNGKFLEILIVNDGNDPKQSSQVASELVKDSSIIGVIGHNSSDASKAGLVIYEKAGLPMISPTSTSTSLTSPVFFRTVPSDKAAGKKLADYAYNDLLVDDAVILYNPNSAYSSSLKEAFEEDFKRLGGNLVRSIDLSDPKFDAKIDVSRIGLTQEAQALLLFPDTQFASVALEVAKANSQLQQGERLKLLGGDALYSPTTLQAGYSVEDLILAVPWFAKSPQSQNFSNLAEKQWGGLVNWRTAMSFDATQAFINAFSENASRSQILTQLQSINLPSSKTSGSPVEFSPEGERRSEPILVRISRGGSVRPANAEFGFEVINE</sequence>
<feature type="repeat" description="TPR" evidence="5">
    <location>
        <begin position="118"/>
        <end position="151"/>
    </location>
</feature>
<dbReference type="InterPro" id="IPR051010">
    <property type="entry name" value="BCAA_transport"/>
</dbReference>
<dbReference type="SUPFAM" id="SSF48452">
    <property type="entry name" value="TPR-like"/>
    <property type="match status" value="1"/>
</dbReference>
<evidence type="ECO:0000259" key="8">
    <source>
        <dbReference type="Pfam" id="PF13458"/>
    </source>
</evidence>
<evidence type="ECO:0000256" key="1">
    <source>
        <dbReference type="ARBA" id="ARBA00010062"/>
    </source>
</evidence>
<dbReference type="SUPFAM" id="SSF53822">
    <property type="entry name" value="Periplasmic binding protein-like I"/>
    <property type="match status" value="1"/>
</dbReference>
<keyword evidence="5" id="KW-0802">TPR repeat</keyword>
<keyword evidence="3" id="KW-0732">Signal</keyword>